<feature type="compositionally biased region" description="Basic and acidic residues" evidence="1">
    <location>
        <begin position="105"/>
        <end position="128"/>
    </location>
</feature>
<keyword evidence="3" id="KW-1185">Reference proteome</keyword>
<accession>A0A8R1UDK4</accession>
<dbReference type="InterPro" id="IPR013088">
    <property type="entry name" value="Znf_NHR/GATA"/>
</dbReference>
<sequence length="393" mass="45319">MKRPRRTFHCLICRAVITHTNMGIESCRACGMFYRRTIKLKYRLECHCDGTDASKKENITACRKCRFEKMKDLMNRATADDISCVVDHRSRSKSPLIDRASPSGPKEKDIEIDNKRPESPVKDSKDDTVQETPDDSPGISAIFEAPASFIDHRYNCEPSCSNTPFLNKMLKAYSTLCAVRKSFEVSCLHQREMFTELSNGTLNLRTAKYSDMASFSKIFFIGLTDFAKSSFPEFNEISAEDRHALVQVNFPLIQSMDLLYRSYHYFPDEDSAMASYTTFVSEDKIEQFFKDCPPEVNREEAVEIFRRNMEQLIKIAKLRLRKLNPVMEEFVALFALALWNDYSGSLSTEISDLIASQRKIVMKELHEMYSQRGLKEYAPRLGELFCLLTNEEI</sequence>
<dbReference type="AlphaFoldDB" id="A0A2A6D2H8"/>
<dbReference type="OrthoDB" id="5789759at2759"/>
<dbReference type="SMART" id="SM00399">
    <property type="entry name" value="ZnF_C4"/>
    <property type="match status" value="1"/>
</dbReference>
<name>A0A2A6D2H8_PRIPA</name>
<feature type="region of interest" description="Disordered" evidence="1">
    <location>
        <begin position="93"/>
        <end position="140"/>
    </location>
</feature>
<protein>
    <submittedName>
        <fullName evidence="2">Nuclear receptor</fullName>
    </submittedName>
</protein>
<dbReference type="Pfam" id="PF00104">
    <property type="entry name" value="Hormone_recep"/>
    <property type="match status" value="1"/>
</dbReference>
<evidence type="ECO:0000313" key="3">
    <source>
        <dbReference type="Proteomes" id="UP000005239"/>
    </source>
</evidence>
<reference evidence="3" key="1">
    <citation type="journal article" date="2008" name="Nat. Genet.">
        <title>The Pristionchus pacificus genome provides a unique perspective on nematode lifestyle and parasitism.</title>
        <authorList>
            <person name="Dieterich C."/>
            <person name="Clifton S.W."/>
            <person name="Schuster L.N."/>
            <person name="Chinwalla A."/>
            <person name="Delehaunty K."/>
            <person name="Dinkelacker I."/>
            <person name="Fulton L."/>
            <person name="Fulton R."/>
            <person name="Godfrey J."/>
            <person name="Minx P."/>
            <person name="Mitreva M."/>
            <person name="Roeseler W."/>
            <person name="Tian H."/>
            <person name="Witte H."/>
            <person name="Yang S.P."/>
            <person name="Wilson R.K."/>
            <person name="Sommer R.J."/>
        </authorList>
    </citation>
    <scope>NUCLEOTIDE SEQUENCE [LARGE SCALE GENOMIC DNA]</scope>
    <source>
        <strain evidence="3">PS312</strain>
    </source>
</reference>
<dbReference type="InterPro" id="IPR001628">
    <property type="entry name" value="Znf_hrmn_rcpt"/>
</dbReference>
<dbReference type="Gene3D" id="1.10.565.10">
    <property type="entry name" value="Retinoid X Receptor"/>
    <property type="match status" value="1"/>
</dbReference>
<dbReference type="EnsemblMetazoa" id="PPA20873.1">
    <property type="protein sequence ID" value="PPA20873.1"/>
    <property type="gene ID" value="WBGene00110427"/>
</dbReference>
<dbReference type="Proteomes" id="UP000005239">
    <property type="component" value="Unassembled WGS sequence"/>
</dbReference>
<dbReference type="Gene3D" id="3.30.50.10">
    <property type="entry name" value="Erythroid Transcription Factor GATA-1, subunit A"/>
    <property type="match status" value="1"/>
</dbReference>
<dbReference type="PANTHER" id="PTHR46011">
    <property type="entry name" value="NUCLEAR HORMONE RECEPTOR FAMILY MEMBER NHR-86-RELATED"/>
    <property type="match status" value="1"/>
</dbReference>
<dbReference type="SMART" id="SM00430">
    <property type="entry name" value="HOLI"/>
    <property type="match status" value="1"/>
</dbReference>
<proteinExistence type="predicted"/>
<dbReference type="InterPro" id="IPR035500">
    <property type="entry name" value="NHR-like_dom_sf"/>
</dbReference>
<dbReference type="SUPFAM" id="SSF48508">
    <property type="entry name" value="Nuclear receptor ligand-binding domain"/>
    <property type="match status" value="1"/>
</dbReference>
<dbReference type="InterPro" id="IPR000536">
    <property type="entry name" value="Nucl_hrmn_rcpt_lig-bd"/>
</dbReference>
<dbReference type="PANTHER" id="PTHR46011:SF6">
    <property type="entry name" value="HIGH ZINC ACTIVATED NUCLEAR RECEPTOR PROTEIN"/>
    <property type="match status" value="1"/>
</dbReference>
<dbReference type="PROSITE" id="PS51843">
    <property type="entry name" value="NR_LBD"/>
    <property type="match status" value="1"/>
</dbReference>
<accession>A0A2A6D2H8</accession>
<evidence type="ECO:0000313" key="2">
    <source>
        <dbReference type="EnsemblMetazoa" id="PPA20873.1"/>
    </source>
</evidence>
<dbReference type="PROSITE" id="PS51030">
    <property type="entry name" value="NUCLEAR_REC_DBD_2"/>
    <property type="match status" value="1"/>
</dbReference>
<gene>
    <name evidence="2" type="primary">WBGene00110427</name>
</gene>
<evidence type="ECO:0000256" key="1">
    <source>
        <dbReference type="SAM" id="MobiDB-lite"/>
    </source>
</evidence>
<dbReference type="SUPFAM" id="SSF57716">
    <property type="entry name" value="Glucocorticoid receptor-like (DNA-binding domain)"/>
    <property type="match status" value="1"/>
</dbReference>
<dbReference type="GO" id="GO:0005634">
    <property type="term" value="C:nucleus"/>
    <property type="evidence" value="ECO:0000318"/>
    <property type="project" value="GO_Central"/>
</dbReference>
<reference evidence="2" key="2">
    <citation type="submission" date="2022-06" db="UniProtKB">
        <authorList>
            <consortium name="EnsemblMetazoa"/>
        </authorList>
    </citation>
    <scope>IDENTIFICATION</scope>
    <source>
        <strain evidence="2">PS312</strain>
    </source>
</reference>
<dbReference type="Pfam" id="PF00105">
    <property type="entry name" value="zf-C4"/>
    <property type="match status" value="1"/>
</dbReference>
<dbReference type="GO" id="GO:0003700">
    <property type="term" value="F:DNA-binding transcription factor activity"/>
    <property type="evidence" value="ECO:0000318"/>
    <property type="project" value="GO_Central"/>
</dbReference>
<organism evidence="2 3">
    <name type="scientific">Pristionchus pacificus</name>
    <name type="common">Parasitic nematode worm</name>
    <dbReference type="NCBI Taxonomy" id="54126"/>
    <lineage>
        <taxon>Eukaryota</taxon>
        <taxon>Metazoa</taxon>
        <taxon>Ecdysozoa</taxon>
        <taxon>Nematoda</taxon>
        <taxon>Chromadorea</taxon>
        <taxon>Rhabditida</taxon>
        <taxon>Rhabditina</taxon>
        <taxon>Diplogasteromorpha</taxon>
        <taxon>Diplogasteroidea</taxon>
        <taxon>Neodiplogasteridae</taxon>
        <taxon>Pristionchus</taxon>
    </lineage>
</organism>
<dbReference type="GO" id="GO:0043565">
    <property type="term" value="F:sequence-specific DNA binding"/>
    <property type="evidence" value="ECO:0007669"/>
    <property type="project" value="InterPro"/>
</dbReference>
<dbReference type="GO" id="GO:0008270">
    <property type="term" value="F:zinc ion binding"/>
    <property type="evidence" value="ECO:0007669"/>
    <property type="project" value="InterPro"/>
</dbReference>